<dbReference type="SUPFAM" id="SSF46894">
    <property type="entry name" value="C-terminal effector domain of the bipartite response regulators"/>
    <property type="match status" value="1"/>
</dbReference>
<dbReference type="Gene3D" id="1.25.40.10">
    <property type="entry name" value="Tetratricopeptide repeat domain"/>
    <property type="match status" value="1"/>
</dbReference>
<keyword evidence="1" id="KW-0805">Transcription regulation</keyword>
<evidence type="ECO:0000259" key="4">
    <source>
        <dbReference type="PROSITE" id="PS50043"/>
    </source>
</evidence>
<dbReference type="GO" id="GO:0003677">
    <property type="term" value="F:DNA binding"/>
    <property type="evidence" value="ECO:0007669"/>
    <property type="project" value="UniProtKB-KW"/>
</dbReference>
<sequence>MERDGAVGGVRSFQLERRNLAQFRRPVMRFETLDRPRLNHQDGTPLTVLQAPAGYGKSVLLSQWEEKWQARSLKSVWLVLSGEYVSEDEFWGLLASALGIREDEDSLQTMEDISGFLSALTEPLIIVIDNFEYATKPSLDIELMQLLDCSPFVQLVVSGRRSSTMMSPLVTSQYAASIMTAADLSFTSEEMRELAQVYRRDSSGGIENFGQSVGGWPLPIQVACASSGPASEKMSAIVAEYLAWAGEGAGLKILLEIALCPGISRRALAIIECGGGEASPQAIRAMDASLRDVCDALEDQGLLIKLTTPDAARYTCHLGLKQLLIKVAEEYFSQSERQLLLRTYAANVEDRDAISSLRTWLALDAIHEAEQVARRHFVQLILDTEKMREVFDGVPDRVTENYAALDGLRFMIDQEDPRLGWELKRERMARRRISMRGLLNSDDPGGVLIAEASLMSAEAMLGNVAEAGQLARDLDRRMSNLAESGASEQLAMSALLRTLIAYAATACGDFEIAEENNLHALELAKRAGNPFMHMRALRGLILIHDCIGNAKRAHYYHDQLRGLQEAWGDNSEDRSIVMPDMYIAETLMLYTAFTGWGESMEAQPVSPELVRSDVWTVSYPMLLITEAEGDRRLNGGEHALRLLKHRIRMWPAFEEASDAYALMLRRYMAKLMAVAGDLEGSRKIIDAMPDSDAGTNTALARMYLFQGEGQKALKELQSCDPDDLIPRQKSEQTILLALTLWQQGLEAEAMMAASDALRQMEQVSGYSALIWVPYSALLELAEHMRDQGVDALYKMVITMPETLRSKQFGHLSRAELRSLEELANGESLEATADALFISINTLKFHLRSIYKKLQVSRRNEAIQRAYTLGLINYSARKARV</sequence>
<evidence type="ECO:0000256" key="1">
    <source>
        <dbReference type="ARBA" id="ARBA00023015"/>
    </source>
</evidence>
<organism evidence="5 6">
    <name type="scientific">Ancrocorticia populi</name>
    <dbReference type="NCBI Taxonomy" id="2175228"/>
    <lineage>
        <taxon>Bacteria</taxon>
        <taxon>Bacillati</taxon>
        <taxon>Actinomycetota</taxon>
        <taxon>Actinomycetes</taxon>
        <taxon>Actinomycetales</taxon>
        <taxon>Actinomycetaceae</taxon>
        <taxon>Ancrocorticia</taxon>
    </lineage>
</organism>
<dbReference type="InterPro" id="IPR000792">
    <property type="entry name" value="Tscrpt_reg_LuxR_C"/>
</dbReference>
<dbReference type="OrthoDB" id="7187989at2"/>
<accession>A0A2V1K4W7</accession>
<dbReference type="Pfam" id="PF00196">
    <property type="entry name" value="GerE"/>
    <property type="match status" value="1"/>
</dbReference>
<feature type="domain" description="HTH luxR-type" evidence="4">
    <location>
        <begin position="804"/>
        <end position="869"/>
    </location>
</feature>
<keyword evidence="6" id="KW-1185">Reference proteome</keyword>
<name>A0A2V1K4W7_9ACTO</name>
<dbReference type="InterPro" id="IPR016032">
    <property type="entry name" value="Sig_transdc_resp-reg_C-effctor"/>
</dbReference>
<keyword evidence="3" id="KW-0804">Transcription</keyword>
<evidence type="ECO:0000313" key="6">
    <source>
        <dbReference type="Proteomes" id="UP000245283"/>
    </source>
</evidence>
<dbReference type="SMART" id="SM00421">
    <property type="entry name" value="HTH_LUXR"/>
    <property type="match status" value="1"/>
</dbReference>
<dbReference type="InterPro" id="IPR011990">
    <property type="entry name" value="TPR-like_helical_dom_sf"/>
</dbReference>
<dbReference type="AlphaFoldDB" id="A0A2V1K4W7"/>
<gene>
    <name evidence="5" type="ORF">DD236_08595</name>
</gene>
<dbReference type="Proteomes" id="UP000245283">
    <property type="component" value="Unassembled WGS sequence"/>
</dbReference>
<dbReference type="EMBL" id="QETB01000004">
    <property type="protein sequence ID" value="PWF26130.1"/>
    <property type="molecule type" value="Genomic_DNA"/>
</dbReference>
<comment type="caution">
    <text evidence="5">The sequence shown here is derived from an EMBL/GenBank/DDBJ whole genome shotgun (WGS) entry which is preliminary data.</text>
</comment>
<dbReference type="PANTHER" id="PTHR44688:SF16">
    <property type="entry name" value="DNA-BINDING TRANSCRIPTIONAL ACTIVATOR DEVR_DOSR"/>
    <property type="match status" value="1"/>
</dbReference>
<proteinExistence type="predicted"/>
<evidence type="ECO:0000313" key="5">
    <source>
        <dbReference type="EMBL" id="PWF26130.1"/>
    </source>
</evidence>
<dbReference type="InterPro" id="IPR027417">
    <property type="entry name" value="P-loop_NTPase"/>
</dbReference>
<dbReference type="PROSITE" id="PS50043">
    <property type="entry name" value="HTH_LUXR_2"/>
    <property type="match status" value="1"/>
</dbReference>
<keyword evidence="2" id="KW-0238">DNA-binding</keyword>
<reference evidence="6" key="1">
    <citation type="submission" date="2018-05" db="EMBL/GenBank/DDBJ databases">
        <authorList>
            <person name="Li Y."/>
        </authorList>
    </citation>
    <scope>NUCLEOTIDE SEQUENCE [LARGE SCALE GENOMIC DNA]</scope>
    <source>
        <strain evidence="6">sk1b4</strain>
    </source>
</reference>
<dbReference type="Gene3D" id="1.10.10.10">
    <property type="entry name" value="Winged helix-like DNA-binding domain superfamily/Winged helix DNA-binding domain"/>
    <property type="match status" value="1"/>
</dbReference>
<dbReference type="SUPFAM" id="SSF52540">
    <property type="entry name" value="P-loop containing nucleoside triphosphate hydrolases"/>
    <property type="match status" value="1"/>
</dbReference>
<protein>
    <recommendedName>
        <fullName evidence="4">HTH luxR-type domain-containing protein</fullName>
    </recommendedName>
</protein>
<dbReference type="CDD" id="cd06170">
    <property type="entry name" value="LuxR_C_like"/>
    <property type="match status" value="1"/>
</dbReference>
<dbReference type="PANTHER" id="PTHR44688">
    <property type="entry name" value="DNA-BINDING TRANSCRIPTIONAL ACTIVATOR DEVR_DOSR"/>
    <property type="match status" value="1"/>
</dbReference>
<dbReference type="GO" id="GO:0006355">
    <property type="term" value="P:regulation of DNA-templated transcription"/>
    <property type="evidence" value="ECO:0007669"/>
    <property type="project" value="InterPro"/>
</dbReference>
<evidence type="ECO:0000256" key="3">
    <source>
        <dbReference type="ARBA" id="ARBA00023163"/>
    </source>
</evidence>
<dbReference type="InterPro" id="IPR036388">
    <property type="entry name" value="WH-like_DNA-bd_sf"/>
</dbReference>
<evidence type="ECO:0000256" key="2">
    <source>
        <dbReference type="ARBA" id="ARBA00023125"/>
    </source>
</evidence>